<dbReference type="Pfam" id="PF09614">
    <property type="entry name" value="Cas_Csy2"/>
    <property type="match status" value="1"/>
</dbReference>
<sequence length="356" mass="40800">MIELRDRADLTPSEQLLKHDDPLADDFLTLPEAELKSLAIQFNHRLHYAFQENKFTYKFAYHPKLLQVVKSQIVWVLNQLSKPSTNDEDVGDEQYIYLSFMRVQDALAMSCPYLCGIPSLTAIWGFMHHYQREFNQLIESGILFEFTSFSFFIRSEDVRSTAKLTEPNSVVQKRTISNAKRPTIRSEILADLEIDIVIRVKGRERLSNYISELKASLPRAFAGGDLFQPTISSGVNWLKIFSSQSELFQNIKGAPAHGRWLYPSIQQPSDFDELELQISGGNANIPVSLGYHLLEAPTQRENALTECHAYAENVLGIAKRVNPIDVRFSGRTHYFEQAFWSLESSNETILIKNYRN</sequence>
<evidence type="ECO:0000313" key="2">
    <source>
        <dbReference type="Proteomes" id="UP000029223"/>
    </source>
</evidence>
<evidence type="ECO:0008006" key="3">
    <source>
        <dbReference type="Google" id="ProtNLM"/>
    </source>
</evidence>
<accession>A0ABQ0JNI8</accession>
<dbReference type="InterPro" id="IPR013398">
    <property type="entry name" value="CRISPR-assoc_prot_Csy2"/>
</dbReference>
<evidence type="ECO:0000313" key="1">
    <source>
        <dbReference type="EMBL" id="GAL30330.1"/>
    </source>
</evidence>
<comment type="caution">
    <text evidence="1">The sequence shown here is derived from an EMBL/GenBank/DDBJ whole genome shotgun (WGS) entry which is preliminary data.</text>
</comment>
<dbReference type="EMBL" id="BBMS01000091">
    <property type="protein sequence ID" value="GAL30330.1"/>
    <property type="molecule type" value="Genomic_DNA"/>
</dbReference>
<name>A0ABQ0JNI8_9VIBR</name>
<dbReference type="Proteomes" id="UP000029223">
    <property type="component" value="Unassembled WGS sequence"/>
</dbReference>
<gene>
    <name evidence="1" type="ORF">JCM19239_2676</name>
</gene>
<proteinExistence type="predicted"/>
<protein>
    <recommendedName>
        <fullName evidence="3">Adenylate cyclase</fullName>
    </recommendedName>
</protein>
<organism evidence="1 2">
    <name type="scientific">Vibrio variabilis</name>
    <dbReference type="NCBI Taxonomy" id="990271"/>
    <lineage>
        <taxon>Bacteria</taxon>
        <taxon>Pseudomonadati</taxon>
        <taxon>Pseudomonadota</taxon>
        <taxon>Gammaproteobacteria</taxon>
        <taxon>Vibrionales</taxon>
        <taxon>Vibrionaceae</taxon>
        <taxon>Vibrio</taxon>
    </lineage>
</organism>
<keyword evidence="2" id="KW-1185">Reference proteome</keyword>
<reference evidence="2" key="1">
    <citation type="submission" date="2014-09" db="EMBL/GenBank/DDBJ databases">
        <title>Vibrio variabilis JCM 19239. (C206) whole genome shotgun sequence.</title>
        <authorList>
            <person name="Sawabe T."/>
            <person name="Meirelles P."/>
            <person name="Nakanishi M."/>
            <person name="Sayaka M."/>
            <person name="Hattori M."/>
            <person name="Ohkuma M."/>
        </authorList>
    </citation>
    <scope>NUCLEOTIDE SEQUENCE [LARGE SCALE GENOMIC DNA]</scope>
    <source>
        <strain evidence="2">JCM 19239</strain>
    </source>
</reference>